<dbReference type="InterPro" id="IPR005055">
    <property type="entry name" value="A10/PebIII"/>
</dbReference>
<comment type="caution">
    <text evidence="2">The sequence shown here is derived from an EMBL/GenBank/DDBJ whole genome shotgun (WGS) entry which is preliminary data.</text>
</comment>
<dbReference type="PANTHER" id="PTHR11257">
    <property type="entry name" value="CHEMOSENSORY PROTEIN-RELATED"/>
    <property type="match status" value="1"/>
</dbReference>
<evidence type="ECO:0008006" key="3">
    <source>
        <dbReference type="Google" id="ProtNLM"/>
    </source>
</evidence>
<keyword evidence="1" id="KW-0732">Signal</keyword>
<dbReference type="Pfam" id="PF03392">
    <property type="entry name" value="OS-D"/>
    <property type="match status" value="1"/>
</dbReference>
<accession>A0A2A4IWE4</accession>
<evidence type="ECO:0000256" key="1">
    <source>
        <dbReference type="SAM" id="SignalP"/>
    </source>
</evidence>
<organism evidence="2">
    <name type="scientific">Heliothis virescens</name>
    <name type="common">Tobacco budworm moth</name>
    <dbReference type="NCBI Taxonomy" id="7102"/>
    <lineage>
        <taxon>Eukaryota</taxon>
        <taxon>Metazoa</taxon>
        <taxon>Ecdysozoa</taxon>
        <taxon>Arthropoda</taxon>
        <taxon>Hexapoda</taxon>
        <taxon>Insecta</taxon>
        <taxon>Pterygota</taxon>
        <taxon>Neoptera</taxon>
        <taxon>Endopterygota</taxon>
        <taxon>Lepidoptera</taxon>
        <taxon>Glossata</taxon>
        <taxon>Ditrysia</taxon>
        <taxon>Noctuoidea</taxon>
        <taxon>Noctuidae</taxon>
        <taxon>Heliothinae</taxon>
        <taxon>Heliothis</taxon>
    </lineage>
</organism>
<dbReference type="SUPFAM" id="SSF100910">
    <property type="entry name" value="Chemosensory protein Csp2"/>
    <property type="match status" value="1"/>
</dbReference>
<reference evidence="2" key="1">
    <citation type="submission" date="2017-09" db="EMBL/GenBank/DDBJ databases">
        <title>Contemporary evolution of a Lepidopteran species, Heliothis virescens, in response to modern agricultural practices.</title>
        <authorList>
            <person name="Fritz M.L."/>
            <person name="Deyonke A.M."/>
            <person name="Papanicolaou A."/>
            <person name="Micinski S."/>
            <person name="Westbrook J."/>
            <person name="Gould F."/>
        </authorList>
    </citation>
    <scope>NUCLEOTIDE SEQUENCE [LARGE SCALE GENOMIC DNA]</scope>
    <source>
        <strain evidence="2">HvINT-</strain>
        <tissue evidence="2">Whole body</tissue>
    </source>
</reference>
<feature type="chain" id="PRO_5012155684" description="Chemosensory protein" evidence="1">
    <location>
        <begin position="16"/>
        <end position="125"/>
    </location>
</feature>
<dbReference type="AlphaFoldDB" id="A0A2A4IWE4"/>
<gene>
    <name evidence="2" type="ORF">B5V51_11416</name>
</gene>
<sequence>MKLFIVLALVAAVVGRPDEAFYDKKYDDFNVDEIIDNVRLLKAYAHCIIGDGKCTPEGNDFKKWVPEATKSSCGKCTEKQKVLVAKTIKAMRDKLPEEYTTLVKQIDPENKYDEDLKSYLAKYGS</sequence>
<evidence type="ECO:0000313" key="2">
    <source>
        <dbReference type="EMBL" id="PCG63999.1"/>
    </source>
</evidence>
<dbReference type="Gene3D" id="1.10.2080.10">
    <property type="entry name" value="Insect odorant-binding protein A10/Ejaculatory bulb-specific protein 3"/>
    <property type="match status" value="1"/>
</dbReference>
<protein>
    <recommendedName>
        <fullName evidence="3">Chemosensory protein</fullName>
    </recommendedName>
</protein>
<dbReference type="EMBL" id="NWSH01005735">
    <property type="protein sequence ID" value="PCG63999.1"/>
    <property type="molecule type" value="Genomic_DNA"/>
</dbReference>
<name>A0A2A4IWE4_HELVI</name>
<dbReference type="InterPro" id="IPR036682">
    <property type="entry name" value="OS_D_A10/PebIII_sf"/>
</dbReference>
<dbReference type="PANTHER" id="PTHR11257:SF13">
    <property type="entry name" value="GEO07322P1"/>
    <property type="match status" value="1"/>
</dbReference>
<proteinExistence type="predicted"/>
<feature type="signal peptide" evidence="1">
    <location>
        <begin position="1"/>
        <end position="15"/>
    </location>
</feature>